<dbReference type="GO" id="GO:0016020">
    <property type="term" value="C:membrane"/>
    <property type="evidence" value="ECO:0007669"/>
    <property type="project" value="UniProtKB-SubCell"/>
</dbReference>
<comment type="subcellular location">
    <subcellularLocation>
        <location evidence="1">Membrane</location>
        <topology evidence="1">Single-pass type II membrane protein</topology>
    </subcellularLocation>
</comment>
<accession>M2MUY1</accession>
<dbReference type="GO" id="GO:0000166">
    <property type="term" value="F:nucleotide binding"/>
    <property type="evidence" value="ECO:0007669"/>
    <property type="project" value="UniProtKB-KW"/>
</dbReference>
<evidence type="ECO:0000313" key="13">
    <source>
        <dbReference type="EMBL" id="EMD00757.1"/>
    </source>
</evidence>
<keyword evidence="6 13" id="KW-0808">Transferase</keyword>
<dbReference type="eggNOG" id="KOG2246">
    <property type="taxonomic scope" value="Eukaryota"/>
</dbReference>
<evidence type="ECO:0000256" key="9">
    <source>
        <dbReference type="ARBA" id="ARBA00022968"/>
    </source>
</evidence>
<dbReference type="KEGG" id="bcom:BAUCODRAFT_59486"/>
<organism evidence="13 14">
    <name type="scientific">Baudoinia panamericana (strain UAMH 10762)</name>
    <name type="common">Angels' share fungus</name>
    <name type="synonym">Baudoinia compniacensis (strain UAMH 10762)</name>
    <dbReference type="NCBI Taxonomy" id="717646"/>
    <lineage>
        <taxon>Eukaryota</taxon>
        <taxon>Fungi</taxon>
        <taxon>Dikarya</taxon>
        <taxon>Ascomycota</taxon>
        <taxon>Pezizomycotina</taxon>
        <taxon>Dothideomycetes</taxon>
        <taxon>Dothideomycetidae</taxon>
        <taxon>Mycosphaerellales</taxon>
        <taxon>Teratosphaeriaceae</taxon>
        <taxon>Baudoinia</taxon>
    </lineage>
</organism>
<dbReference type="GO" id="GO:0016263">
    <property type="term" value="F:glycoprotein-N-acetylgalactosamine 3-beta-galactosyltransferase activity"/>
    <property type="evidence" value="ECO:0007669"/>
    <property type="project" value="UniProtKB-EC"/>
</dbReference>
<evidence type="ECO:0000313" key="14">
    <source>
        <dbReference type="Proteomes" id="UP000011761"/>
    </source>
</evidence>
<dbReference type="InterPro" id="IPR026050">
    <property type="entry name" value="C1GALT1/C1GALT1_chp1"/>
</dbReference>
<evidence type="ECO:0000256" key="5">
    <source>
        <dbReference type="ARBA" id="ARBA00022676"/>
    </source>
</evidence>
<keyword evidence="5" id="KW-0328">Glycosyltransferase</keyword>
<comment type="pathway">
    <text evidence="2">Protein modification; protein glycosylation.</text>
</comment>
<keyword evidence="8" id="KW-0547">Nucleotide-binding</keyword>
<feature type="non-terminal residue" evidence="13">
    <location>
        <position position="1"/>
    </location>
</feature>
<feature type="domain" description="Fringe-like glycosyltransferase" evidence="12">
    <location>
        <begin position="103"/>
        <end position="186"/>
    </location>
</feature>
<dbReference type="PANTHER" id="PTHR23033:SF40">
    <property type="entry name" value="APPLE DOMAIN-CONTAINING PROTEIN"/>
    <property type="match status" value="1"/>
</dbReference>
<dbReference type="RefSeq" id="XP_007671941.1">
    <property type="nucleotide sequence ID" value="XM_007673751.1"/>
</dbReference>
<dbReference type="AlphaFoldDB" id="M2MUY1"/>
<dbReference type="GeneID" id="19115823"/>
<evidence type="ECO:0000256" key="2">
    <source>
        <dbReference type="ARBA" id="ARBA00004922"/>
    </source>
</evidence>
<evidence type="ECO:0000256" key="6">
    <source>
        <dbReference type="ARBA" id="ARBA00022679"/>
    </source>
</evidence>
<feature type="non-terminal residue" evidence="13">
    <location>
        <position position="356"/>
    </location>
</feature>
<gene>
    <name evidence="13" type="ORF">BAUCODRAFT_59486</name>
</gene>
<dbReference type="InterPro" id="IPR003378">
    <property type="entry name" value="Fringe-like_glycosylTrfase"/>
</dbReference>
<dbReference type="STRING" id="717646.M2MUY1"/>
<dbReference type="HOGENOM" id="CLU_022549_1_1_1"/>
<evidence type="ECO:0000256" key="1">
    <source>
        <dbReference type="ARBA" id="ARBA00004606"/>
    </source>
</evidence>
<dbReference type="Proteomes" id="UP000011761">
    <property type="component" value="Unassembled WGS sequence"/>
</dbReference>
<reference evidence="13 14" key="1">
    <citation type="journal article" date="2012" name="PLoS Pathog.">
        <title>Diverse lifestyles and strategies of plant pathogenesis encoded in the genomes of eighteen Dothideomycetes fungi.</title>
        <authorList>
            <person name="Ohm R.A."/>
            <person name="Feau N."/>
            <person name="Henrissat B."/>
            <person name="Schoch C.L."/>
            <person name="Horwitz B.A."/>
            <person name="Barry K.W."/>
            <person name="Condon B.J."/>
            <person name="Copeland A.C."/>
            <person name="Dhillon B."/>
            <person name="Glaser F."/>
            <person name="Hesse C.N."/>
            <person name="Kosti I."/>
            <person name="LaButti K."/>
            <person name="Lindquist E.A."/>
            <person name="Lucas S."/>
            <person name="Salamov A.A."/>
            <person name="Bradshaw R.E."/>
            <person name="Ciuffetti L."/>
            <person name="Hamelin R.C."/>
            <person name="Kema G.H.J."/>
            <person name="Lawrence C."/>
            <person name="Scott J.A."/>
            <person name="Spatafora J.W."/>
            <person name="Turgeon B.G."/>
            <person name="de Wit P.J.G.M."/>
            <person name="Zhong S."/>
            <person name="Goodwin S.B."/>
            <person name="Grigoriev I.V."/>
        </authorList>
    </citation>
    <scope>NUCLEOTIDE SEQUENCE [LARGE SCALE GENOMIC DNA]</scope>
    <source>
        <strain evidence="13 14">UAMH 10762</strain>
    </source>
</reference>
<keyword evidence="9" id="KW-0735">Signal-anchor</keyword>
<name>M2MUY1_BAUPA</name>
<evidence type="ECO:0000256" key="8">
    <source>
        <dbReference type="ARBA" id="ARBA00022741"/>
    </source>
</evidence>
<sequence length="356" mass="40475">CSNAAEAGKVAVLIETTASDGLVTLSTQLITSLRCVAEPLVFSDLEQTIGRHKIHNVLSRVAPDAQADNPDFDLYRMQQELLVVGQEKTLLSSHAVNQSAVINMHRYKYLHMVELAWKLQPHRDWYVIINHDTYLSWPNLLRFLSYYDPKQPWYLGRPEKTLDGSAPRYYGLGDAGFILSGALVRAWNVNHKGLASRYDLRLREEPWSGDFLVAKALLDDLKTRLTDVLPILQPNEPAAVPFNDETWCKPAITLHKLDSRQLDAMHQVEMSMGGDGILFRDVYNTSYFAGFPFERADWDNLAEDSGYALAVVPNDPERARGQWEPKDLINPHQNFMACELACIQHDRCFQFSLLTK</sequence>
<evidence type="ECO:0000256" key="4">
    <source>
        <dbReference type="ARBA" id="ARBA00012557"/>
    </source>
</evidence>
<protein>
    <recommendedName>
        <fullName evidence="4">N-acetylgalactosaminide beta-1,3-galactosyltransferase</fullName>
        <ecNumber evidence="4">2.4.1.122</ecNumber>
    </recommendedName>
</protein>
<dbReference type="EC" id="2.4.1.122" evidence="4"/>
<evidence type="ECO:0000256" key="3">
    <source>
        <dbReference type="ARBA" id="ARBA00006462"/>
    </source>
</evidence>
<dbReference type="Gene3D" id="3.90.550.50">
    <property type="match status" value="1"/>
</dbReference>
<evidence type="ECO:0000256" key="11">
    <source>
        <dbReference type="ARBA" id="ARBA00023136"/>
    </source>
</evidence>
<proteinExistence type="inferred from homology"/>
<comment type="similarity">
    <text evidence="3">Belongs to the glycosyltransferase 31 family. Beta3-Gal-T subfamily.</text>
</comment>
<keyword evidence="14" id="KW-1185">Reference proteome</keyword>
<keyword evidence="11" id="KW-0472">Membrane</keyword>
<evidence type="ECO:0000256" key="7">
    <source>
        <dbReference type="ARBA" id="ARBA00022692"/>
    </source>
</evidence>
<dbReference type="Pfam" id="PF02434">
    <property type="entry name" value="Fringe"/>
    <property type="match status" value="1"/>
</dbReference>
<evidence type="ECO:0000256" key="10">
    <source>
        <dbReference type="ARBA" id="ARBA00022989"/>
    </source>
</evidence>
<dbReference type="OMA" id="WQYEQTR"/>
<dbReference type="OrthoDB" id="414175at2759"/>
<dbReference type="EMBL" id="KB445550">
    <property type="protein sequence ID" value="EMD00757.1"/>
    <property type="molecule type" value="Genomic_DNA"/>
</dbReference>
<dbReference type="PANTHER" id="PTHR23033">
    <property type="entry name" value="BETA1,3-GALACTOSYLTRANSFERASE"/>
    <property type="match status" value="1"/>
</dbReference>
<keyword evidence="10" id="KW-1133">Transmembrane helix</keyword>
<keyword evidence="7" id="KW-0812">Transmembrane</keyword>
<evidence type="ECO:0000259" key="12">
    <source>
        <dbReference type="Pfam" id="PF02434"/>
    </source>
</evidence>